<name>A0A367E7C6_9ACTN</name>
<gene>
    <name evidence="2" type="ORF">DQ392_32090</name>
</gene>
<comment type="caution">
    <text evidence="2">The sequence shown here is derived from an EMBL/GenBank/DDBJ whole genome shotgun (WGS) entry which is preliminary data.</text>
</comment>
<dbReference type="OrthoDB" id="4329660at2"/>
<proteinExistence type="predicted"/>
<sequence length="187" mass="20731">MCIPKEPQPTGTTRQVGVSTYLALTFGTLLSSQRTDASFKTVSPVSPDVCPFGVSDSIRSVSRPVSVPFFRIGFPCRRGAFRLVSTLEPFPSGSKLSRPQKKFGMPNRPLRREIVLSKWYPPEWRRGVAAKPGRLCGNPMNLTDHWSYCQPGSAPSRSPRERRLREAHRGRLLTAGRGPHAAVGRDT</sequence>
<feature type="compositionally biased region" description="Basic and acidic residues" evidence="1">
    <location>
        <begin position="158"/>
        <end position="169"/>
    </location>
</feature>
<dbReference type="AlphaFoldDB" id="A0A367E7C6"/>
<feature type="region of interest" description="Disordered" evidence="1">
    <location>
        <begin position="149"/>
        <end position="187"/>
    </location>
</feature>
<evidence type="ECO:0000256" key="1">
    <source>
        <dbReference type="SAM" id="MobiDB-lite"/>
    </source>
</evidence>
<reference evidence="2 3" key="1">
    <citation type="submission" date="2018-06" db="EMBL/GenBank/DDBJ databases">
        <title>Streptomyces reniochalinae sp. nov. and Streptomyces diacarnus sp. nov. from marine sponges.</title>
        <authorList>
            <person name="Li L."/>
        </authorList>
    </citation>
    <scope>NUCLEOTIDE SEQUENCE [LARGE SCALE GENOMIC DNA]</scope>
    <source>
        <strain evidence="2 3">LHW50302</strain>
    </source>
</reference>
<accession>A0A367E7C6</accession>
<protein>
    <submittedName>
        <fullName evidence="2">Uncharacterized protein</fullName>
    </submittedName>
</protein>
<evidence type="ECO:0000313" key="2">
    <source>
        <dbReference type="EMBL" id="RCG13585.1"/>
    </source>
</evidence>
<organism evidence="2 3">
    <name type="scientific">Streptomyces reniochalinae</name>
    <dbReference type="NCBI Taxonomy" id="2250578"/>
    <lineage>
        <taxon>Bacteria</taxon>
        <taxon>Bacillati</taxon>
        <taxon>Actinomycetota</taxon>
        <taxon>Actinomycetes</taxon>
        <taxon>Kitasatosporales</taxon>
        <taxon>Streptomycetaceae</taxon>
        <taxon>Streptomyces</taxon>
    </lineage>
</organism>
<keyword evidence="3" id="KW-1185">Reference proteome</keyword>
<evidence type="ECO:0000313" key="3">
    <source>
        <dbReference type="Proteomes" id="UP000253507"/>
    </source>
</evidence>
<dbReference type="EMBL" id="QOIM01000052">
    <property type="protein sequence ID" value="RCG13585.1"/>
    <property type="molecule type" value="Genomic_DNA"/>
</dbReference>
<dbReference type="Proteomes" id="UP000253507">
    <property type="component" value="Unassembled WGS sequence"/>
</dbReference>